<evidence type="ECO:0000313" key="2">
    <source>
        <dbReference type="EMBL" id="GFC88404.1"/>
    </source>
</evidence>
<feature type="non-terminal residue" evidence="2">
    <location>
        <position position="120"/>
    </location>
</feature>
<sequence>MVNSSNGADQNSHLDYNINDSGNATQVDQSTQLSHDLGASTASDSASQASGFVTSNVGNSLSLACNAPNSISFVTKVKGNTSQKTINFRPLFTPASNGVDVHVLKESVSVVNERLNNTVY</sequence>
<name>A0A699RY97_TANCI</name>
<comment type="caution">
    <text evidence="2">The sequence shown here is derived from an EMBL/GenBank/DDBJ whole genome shotgun (WGS) entry which is preliminary data.</text>
</comment>
<dbReference type="EMBL" id="BKCJ011115335">
    <property type="protein sequence ID" value="GFC88404.1"/>
    <property type="molecule type" value="Genomic_DNA"/>
</dbReference>
<evidence type="ECO:0000256" key="1">
    <source>
        <dbReference type="SAM" id="MobiDB-lite"/>
    </source>
</evidence>
<feature type="region of interest" description="Disordered" evidence="1">
    <location>
        <begin position="1"/>
        <end position="49"/>
    </location>
</feature>
<dbReference type="AlphaFoldDB" id="A0A699RY97"/>
<organism evidence="2">
    <name type="scientific">Tanacetum cinerariifolium</name>
    <name type="common">Dalmatian daisy</name>
    <name type="synonym">Chrysanthemum cinerariifolium</name>
    <dbReference type="NCBI Taxonomy" id="118510"/>
    <lineage>
        <taxon>Eukaryota</taxon>
        <taxon>Viridiplantae</taxon>
        <taxon>Streptophyta</taxon>
        <taxon>Embryophyta</taxon>
        <taxon>Tracheophyta</taxon>
        <taxon>Spermatophyta</taxon>
        <taxon>Magnoliopsida</taxon>
        <taxon>eudicotyledons</taxon>
        <taxon>Gunneridae</taxon>
        <taxon>Pentapetalae</taxon>
        <taxon>asterids</taxon>
        <taxon>campanulids</taxon>
        <taxon>Asterales</taxon>
        <taxon>Asteraceae</taxon>
        <taxon>Asteroideae</taxon>
        <taxon>Anthemideae</taxon>
        <taxon>Anthemidinae</taxon>
        <taxon>Tanacetum</taxon>
    </lineage>
</organism>
<gene>
    <name evidence="2" type="ORF">Tci_860374</name>
</gene>
<reference evidence="2" key="1">
    <citation type="journal article" date="2019" name="Sci. Rep.">
        <title>Draft genome of Tanacetum cinerariifolium, the natural source of mosquito coil.</title>
        <authorList>
            <person name="Yamashiro T."/>
            <person name="Shiraishi A."/>
            <person name="Satake H."/>
            <person name="Nakayama K."/>
        </authorList>
    </citation>
    <scope>NUCLEOTIDE SEQUENCE</scope>
</reference>
<feature type="compositionally biased region" description="Low complexity" evidence="1">
    <location>
        <begin position="39"/>
        <end position="49"/>
    </location>
</feature>
<proteinExistence type="predicted"/>
<feature type="compositionally biased region" description="Polar residues" evidence="1">
    <location>
        <begin position="1"/>
        <end position="34"/>
    </location>
</feature>
<accession>A0A699RY97</accession>
<protein>
    <submittedName>
        <fullName evidence="2">Uncharacterized protein</fullName>
    </submittedName>
</protein>